<evidence type="ECO:0000313" key="2">
    <source>
        <dbReference type="Proteomes" id="UP000643403"/>
    </source>
</evidence>
<dbReference type="Proteomes" id="UP000643403">
    <property type="component" value="Unassembled WGS sequence"/>
</dbReference>
<gene>
    <name evidence="1" type="ORF">GCM10008101_06640</name>
</gene>
<comment type="caution">
    <text evidence="1">The sequence shown here is derived from an EMBL/GenBank/DDBJ whole genome shotgun (WGS) entry which is preliminary data.</text>
</comment>
<sequence>MPTIDIRHTHALAADRAREAVQHIAETLASRFGVEHGWQGDSLMFRRSGVDGRVHLEPGAVRVTAELGFLLGAMKGTIEDEIRRVLNERFR</sequence>
<dbReference type="EMBL" id="BMXY01000001">
    <property type="protein sequence ID" value="GGZ55903.1"/>
    <property type="molecule type" value="Genomic_DNA"/>
</dbReference>
<proteinExistence type="predicted"/>
<keyword evidence="2" id="KW-1185">Reference proteome</keyword>
<reference evidence="2" key="1">
    <citation type="journal article" date="2019" name="Int. J. Syst. Evol. Microbiol.">
        <title>The Global Catalogue of Microorganisms (GCM) 10K type strain sequencing project: providing services to taxonomists for standard genome sequencing and annotation.</title>
        <authorList>
            <consortium name="The Broad Institute Genomics Platform"/>
            <consortium name="The Broad Institute Genome Sequencing Center for Infectious Disease"/>
            <person name="Wu L."/>
            <person name="Ma J."/>
        </authorList>
    </citation>
    <scope>NUCLEOTIDE SEQUENCE [LARGE SCALE GENOMIC DNA]</scope>
    <source>
        <strain evidence="2">KCTC 22558</strain>
    </source>
</reference>
<dbReference type="InterPro" id="IPR013433">
    <property type="entry name" value="PHA_gran_rgn"/>
</dbReference>
<protein>
    <submittedName>
        <fullName evidence="1">Polyhydroxyalkanoic acid synthase</fullName>
    </submittedName>
</protein>
<accession>A0ABQ3BT42</accession>
<dbReference type="NCBIfam" id="TIGR02610">
    <property type="entry name" value="PHA_gran_rgn"/>
    <property type="match status" value="1"/>
</dbReference>
<dbReference type="Pfam" id="PF09650">
    <property type="entry name" value="PHA_gran_rgn"/>
    <property type="match status" value="1"/>
</dbReference>
<evidence type="ECO:0000313" key="1">
    <source>
        <dbReference type="EMBL" id="GGZ55903.1"/>
    </source>
</evidence>
<organism evidence="1 2">
    <name type="scientific">Cognatilysobacter xinjiangensis</name>
    <dbReference type="NCBI Taxonomy" id="546892"/>
    <lineage>
        <taxon>Bacteria</taxon>
        <taxon>Pseudomonadati</taxon>
        <taxon>Pseudomonadota</taxon>
        <taxon>Gammaproteobacteria</taxon>
        <taxon>Lysobacterales</taxon>
        <taxon>Lysobacteraceae</taxon>
        <taxon>Cognatilysobacter</taxon>
    </lineage>
</organism>
<name>A0ABQ3BT42_9GAMM</name>
<dbReference type="RefSeq" id="WP_189446945.1">
    <property type="nucleotide sequence ID" value="NZ_BMXY01000001.1"/>
</dbReference>